<dbReference type="GO" id="GO:0016020">
    <property type="term" value="C:membrane"/>
    <property type="evidence" value="ECO:0007669"/>
    <property type="project" value="UniProtKB-SubCell"/>
</dbReference>
<feature type="transmembrane region" description="Helical" evidence="7">
    <location>
        <begin position="327"/>
        <end position="347"/>
    </location>
</feature>
<dbReference type="PROSITE" id="PS50850">
    <property type="entry name" value="MFS"/>
    <property type="match status" value="1"/>
</dbReference>
<feature type="domain" description="Major facilitator superfamily (MFS) profile" evidence="8">
    <location>
        <begin position="80"/>
        <end position="535"/>
    </location>
</feature>
<dbReference type="Proteomes" id="UP000298061">
    <property type="component" value="Unassembled WGS sequence"/>
</dbReference>
<feature type="transmembrane region" description="Helical" evidence="7">
    <location>
        <begin position="511"/>
        <end position="531"/>
    </location>
</feature>
<dbReference type="InterPro" id="IPR011701">
    <property type="entry name" value="MFS"/>
</dbReference>
<evidence type="ECO:0000256" key="2">
    <source>
        <dbReference type="ARBA" id="ARBA00022448"/>
    </source>
</evidence>
<comment type="subcellular location">
    <subcellularLocation>
        <location evidence="1">Membrane</location>
        <topology evidence="1">Multi-pass membrane protein</topology>
    </subcellularLocation>
</comment>
<feature type="transmembrane region" description="Helical" evidence="7">
    <location>
        <begin position="395"/>
        <end position="416"/>
    </location>
</feature>
<feature type="transmembrane region" description="Helical" evidence="7">
    <location>
        <begin position="209"/>
        <end position="232"/>
    </location>
</feature>
<dbReference type="GO" id="GO:0022857">
    <property type="term" value="F:transmembrane transporter activity"/>
    <property type="evidence" value="ECO:0007669"/>
    <property type="project" value="InterPro"/>
</dbReference>
<feature type="transmembrane region" description="Helical" evidence="7">
    <location>
        <begin position="440"/>
        <end position="462"/>
    </location>
</feature>
<evidence type="ECO:0000313" key="10">
    <source>
        <dbReference type="Proteomes" id="UP000298061"/>
    </source>
</evidence>
<dbReference type="PANTHER" id="PTHR23504">
    <property type="entry name" value="MAJOR FACILITATOR SUPERFAMILY DOMAIN-CONTAINING PROTEIN 10"/>
    <property type="match status" value="1"/>
</dbReference>
<dbReference type="AlphaFoldDB" id="A0A4Z0A6B9"/>
<protein>
    <recommendedName>
        <fullName evidence="8">Major facilitator superfamily (MFS) profile domain-containing protein</fullName>
    </recommendedName>
</protein>
<dbReference type="EMBL" id="SFCI01000123">
    <property type="protein sequence ID" value="TFY82285.1"/>
    <property type="molecule type" value="Genomic_DNA"/>
</dbReference>
<name>A0A4Z0A6B9_9AGAM</name>
<sequence>MVMVSTRTSDSNQLPGTPVSVPVGPQSCASNSYDATTSHDAISPLLSSGTPTRYDSALESQAPPPGDTMAKAVTPLPTAQLICLCIVRLVDPIAFTQIFPYVNEMITDLHLTDDPSKVGFYSGMVESSFAIAQLLSIYQWAKLSDRIGRRPVIFMGIMGMAVANIFFGLSNTLAGLIVARCLAGLSSGNVAVIHSVLGELTDATNQAIAFPIYGLVWPLGAIVGPLIGGTFSNPASKFPILFDYVFLRNYPYFLPGFIAAITSTLGVIFGSIFLEETLPSKRPRSEKTSALSGVHSETSSLEHSRPVTFTSLLSIPIIRALSVSGGALAFISTAFDVVFVLFCYSPIETGGLAFTASQIGLCLAISGAISVGIQILFTPILLAKFDHIRSYNWTMALWPYCFALIPTLNILARMGFPETQEGILSSIPLSLDMVSASSRAMVWCGIAALLAVSRVACLAYSLSMILVKDNAPSPSALGTTNGLIQAAMCGTRAFAPALVSSLFALSLERNILGGYFWVLAMIGVSVAGSLVSRSIESGRKAVIAVYD</sequence>
<feature type="transmembrane region" description="Helical" evidence="7">
    <location>
        <begin position="176"/>
        <end position="197"/>
    </location>
</feature>
<evidence type="ECO:0000256" key="5">
    <source>
        <dbReference type="ARBA" id="ARBA00023136"/>
    </source>
</evidence>
<gene>
    <name evidence="9" type="ORF">EWM64_g1724</name>
</gene>
<evidence type="ECO:0000313" key="9">
    <source>
        <dbReference type="EMBL" id="TFY82285.1"/>
    </source>
</evidence>
<proteinExistence type="predicted"/>
<evidence type="ECO:0000256" key="4">
    <source>
        <dbReference type="ARBA" id="ARBA00022989"/>
    </source>
</evidence>
<feature type="transmembrane region" description="Helical" evidence="7">
    <location>
        <begin position="152"/>
        <end position="170"/>
    </location>
</feature>
<dbReference type="InterPro" id="IPR001958">
    <property type="entry name" value="Tet-R_TetA/multi-R_MdtG-like"/>
</dbReference>
<dbReference type="OrthoDB" id="419616at2759"/>
<dbReference type="CDD" id="cd17330">
    <property type="entry name" value="MFS_SLC46_TetA_like"/>
    <property type="match status" value="1"/>
</dbReference>
<feature type="compositionally biased region" description="Polar residues" evidence="6">
    <location>
        <begin position="1"/>
        <end position="15"/>
    </location>
</feature>
<accession>A0A4Z0A6B9</accession>
<keyword evidence="4 7" id="KW-1133">Transmembrane helix</keyword>
<organism evidence="9 10">
    <name type="scientific">Hericium alpestre</name>
    <dbReference type="NCBI Taxonomy" id="135208"/>
    <lineage>
        <taxon>Eukaryota</taxon>
        <taxon>Fungi</taxon>
        <taxon>Dikarya</taxon>
        <taxon>Basidiomycota</taxon>
        <taxon>Agaricomycotina</taxon>
        <taxon>Agaricomycetes</taxon>
        <taxon>Russulales</taxon>
        <taxon>Hericiaceae</taxon>
        <taxon>Hericium</taxon>
    </lineage>
</organism>
<dbReference type="PANTHER" id="PTHR23504:SF15">
    <property type="entry name" value="MAJOR FACILITATOR SUPERFAMILY (MFS) PROFILE DOMAIN-CONTAINING PROTEIN"/>
    <property type="match status" value="1"/>
</dbReference>
<keyword evidence="2" id="KW-0813">Transport</keyword>
<keyword evidence="3 7" id="KW-0812">Transmembrane</keyword>
<keyword evidence="10" id="KW-1185">Reference proteome</keyword>
<dbReference type="InterPro" id="IPR020846">
    <property type="entry name" value="MFS_dom"/>
</dbReference>
<feature type="transmembrane region" description="Helical" evidence="7">
    <location>
        <begin position="359"/>
        <end position="383"/>
    </location>
</feature>
<evidence type="ECO:0000256" key="6">
    <source>
        <dbReference type="SAM" id="MobiDB-lite"/>
    </source>
</evidence>
<dbReference type="Pfam" id="PF07690">
    <property type="entry name" value="MFS_1"/>
    <property type="match status" value="1"/>
</dbReference>
<dbReference type="PRINTS" id="PR01035">
    <property type="entry name" value="TCRTETA"/>
</dbReference>
<dbReference type="Gene3D" id="1.20.1250.20">
    <property type="entry name" value="MFS general substrate transporter like domains"/>
    <property type="match status" value="1"/>
</dbReference>
<dbReference type="SUPFAM" id="SSF103473">
    <property type="entry name" value="MFS general substrate transporter"/>
    <property type="match status" value="1"/>
</dbReference>
<evidence type="ECO:0000256" key="7">
    <source>
        <dbReference type="SAM" id="Phobius"/>
    </source>
</evidence>
<feature type="compositionally biased region" description="Polar residues" evidence="6">
    <location>
        <begin position="27"/>
        <end position="44"/>
    </location>
</feature>
<feature type="transmembrane region" description="Helical" evidence="7">
    <location>
        <begin position="252"/>
        <end position="274"/>
    </location>
</feature>
<reference evidence="9 10" key="1">
    <citation type="submission" date="2019-02" db="EMBL/GenBank/DDBJ databases">
        <title>Genome sequencing of the rare red list fungi Hericium alpestre (H. flagellum).</title>
        <authorList>
            <person name="Buettner E."/>
            <person name="Kellner H."/>
        </authorList>
    </citation>
    <scope>NUCLEOTIDE SEQUENCE [LARGE SCALE GENOMIC DNA]</scope>
    <source>
        <strain evidence="9 10">DSM 108284</strain>
    </source>
</reference>
<feature type="transmembrane region" description="Helical" evidence="7">
    <location>
        <begin position="483"/>
        <end position="505"/>
    </location>
</feature>
<comment type="caution">
    <text evidence="9">The sequence shown here is derived from an EMBL/GenBank/DDBJ whole genome shotgun (WGS) entry which is preliminary data.</text>
</comment>
<dbReference type="InterPro" id="IPR036259">
    <property type="entry name" value="MFS_trans_sf"/>
</dbReference>
<evidence type="ECO:0000259" key="8">
    <source>
        <dbReference type="PROSITE" id="PS50850"/>
    </source>
</evidence>
<evidence type="ECO:0000256" key="3">
    <source>
        <dbReference type="ARBA" id="ARBA00022692"/>
    </source>
</evidence>
<evidence type="ECO:0000256" key="1">
    <source>
        <dbReference type="ARBA" id="ARBA00004141"/>
    </source>
</evidence>
<feature type="region of interest" description="Disordered" evidence="6">
    <location>
        <begin position="1"/>
        <end position="44"/>
    </location>
</feature>
<keyword evidence="5 7" id="KW-0472">Membrane</keyword>